<keyword evidence="3" id="KW-1185">Reference proteome</keyword>
<evidence type="ECO:0000259" key="1">
    <source>
        <dbReference type="PROSITE" id="PS50925"/>
    </source>
</evidence>
<dbReference type="GO" id="GO:0071949">
    <property type="term" value="F:FAD binding"/>
    <property type="evidence" value="ECO:0007669"/>
    <property type="project" value="InterPro"/>
</dbReference>
<dbReference type="SMART" id="SM01034">
    <property type="entry name" value="BLUF"/>
    <property type="match status" value="1"/>
</dbReference>
<dbReference type="EMBL" id="JACIJC010000001">
    <property type="protein sequence ID" value="MBB5684919.1"/>
    <property type="molecule type" value="Genomic_DNA"/>
</dbReference>
<dbReference type="Proteomes" id="UP000549617">
    <property type="component" value="Unassembled WGS sequence"/>
</dbReference>
<feature type="domain" description="BLUF" evidence="1">
    <location>
        <begin position="13"/>
        <end position="104"/>
    </location>
</feature>
<sequence length="143" mass="16026">MTDHANIQHALSLRRILYCSVGTVPAETADLTGILIQSKHNNAINGVSGILWSDGLKFIQVFEGPMESVGVTWDRIRTDPRHCEINVIQDSPVEKREFGYWTMVHRQHGEPTDHHDWHVQQLLSEAPPAVAAPFLAMLGLPDQ</sequence>
<dbReference type="Gene3D" id="3.30.70.100">
    <property type="match status" value="1"/>
</dbReference>
<name>A0A7W9EDG9_9SPHN</name>
<dbReference type="GO" id="GO:0009882">
    <property type="term" value="F:blue light photoreceptor activity"/>
    <property type="evidence" value="ECO:0007669"/>
    <property type="project" value="InterPro"/>
</dbReference>
<evidence type="ECO:0000313" key="2">
    <source>
        <dbReference type="EMBL" id="MBB5684919.1"/>
    </source>
</evidence>
<dbReference type="SUPFAM" id="SSF54975">
    <property type="entry name" value="Acylphosphatase/BLUF domain-like"/>
    <property type="match status" value="1"/>
</dbReference>
<accession>A0A7W9EDG9</accession>
<dbReference type="InterPro" id="IPR036046">
    <property type="entry name" value="Acylphosphatase-like_dom_sf"/>
</dbReference>
<dbReference type="PROSITE" id="PS50925">
    <property type="entry name" value="BLUF"/>
    <property type="match status" value="1"/>
</dbReference>
<comment type="caution">
    <text evidence="2">The sequence shown here is derived from an EMBL/GenBank/DDBJ whole genome shotgun (WGS) entry which is preliminary data.</text>
</comment>
<dbReference type="AlphaFoldDB" id="A0A7W9EDG9"/>
<dbReference type="RefSeq" id="WP_184015647.1">
    <property type="nucleotide sequence ID" value="NZ_JACIJC010000001.1"/>
</dbReference>
<protein>
    <recommendedName>
        <fullName evidence="1">BLUF domain-containing protein</fullName>
    </recommendedName>
</protein>
<organism evidence="2 3">
    <name type="scientific">Sphingobium boeckii</name>
    <dbReference type="NCBI Taxonomy" id="1082345"/>
    <lineage>
        <taxon>Bacteria</taxon>
        <taxon>Pseudomonadati</taxon>
        <taxon>Pseudomonadota</taxon>
        <taxon>Alphaproteobacteria</taxon>
        <taxon>Sphingomonadales</taxon>
        <taxon>Sphingomonadaceae</taxon>
        <taxon>Sphingobium</taxon>
    </lineage>
</organism>
<evidence type="ECO:0000313" key="3">
    <source>
        <dbReference type="Proteomes" id="UP000549617"/>
    </source>
</evidence>
<gene>
    <name evidence="2" type="ORF">FHS49_000910</name>
</gene>
<dbReference type="InterPro" id="IPR007024">
    <property type="entry name" value="BLUF_domain"/>
</dbReference>
<dbReference type="Pfam" id="PF04940">
    <property type="entry name" value="BLUF"/>
    <property type="match status" value="1"/>
</dbReference>
<proteinExistence type="predicted"/>
<reference evidence="2 3" key="1">
    <citation type="submission" date="2020-08" db="EMBL/GenBank/DDBJ databases">
        <title>Genomic Encyclopedia of Type Strains, Phase IV (KMG-IV): sequencing the most valuable type-strain genomes for metagenomic binning, comparative biology and taxonomic classification.</title>
        <authorList>
            <person name="Goeker M."/>
        </authorList>
    </citation>
    <scope>NUCLEOTIDE SEQUENCE [LARGE SCALE GENOMIC DNA]</scope>
    <source>
        <strain evidence="2 3">DSM 25079</strain>
    </source>
</reference>